<dbReference type="CDD" id="cd06453">
    <property type="entry name" value="SufS_like"/>
    <property type="match status" value="1"/>
</dbReference>
<dbReference type="SUPFAM" id="SSF53383">
    <property type="entry name" value="PLP-dependent transferases"/>
    <property type="match status" value="1"/>
</dbReference>
<evidence type="ECO:0000256" key="4">
    <source>
        <dbReference type="ARBA" id="ARBA00022679"/>
    </source>
</evidence>
<dbReference type="Pfam" id="PF00266">
    <property type="entry name" value="Aminotran_5"/>
    <property type="match status" value="1"/>
</dbReference>
<dbReference type="EMBL" id="CP073347">
    <property type="protein sequence ID" value="UTW14341.1"/>
    <property type="molecule type" value="Genomic_DNA"/>
</dbReference>
<comment type="cofactor">
    <cofactor evidence="1">
        <name>pyridoxal 5'-phosphate</name>
        <dbReference type="ChEBI" id="CHEBI:597326"/>
    </cofactor>
</comment>
<dbReference type="InterPro" id="IPR020578">
    <property type="entry name" value="Aminotrans_V_PyrdxlP_BS"/>
</dbReference>
<dbReference type="Pfam" id="PF02657">
    <property type="entry name" value="SufE"/>
    <property type="match status" value="1"/>
</dbReference>
<dbReference type="PANTHER" id="PTHR43586">
    <property type="entry name" value="CYSTEINE DESULFURASE"/>
    <property type="match status" value="1"/>
</dbReference>
<evidence type="ECO:0000256" key="5">
    <source>
        <dbReference type="ARBA" id="ARBA00022898"/>
    </source>
</evidence>
<feature type="domain" description="Fe-S metabolism associated" evidence="8">
    <location>
        <begin position="434"/>
        <end position="551"/>
    </location>
</feature>
<evidence type="ECO:0000256" key="2">
    <source>
        <dbReference type="ARBA" id="ARBA00010447"/>
    </source>
</evidence>
<dbReference type="InterPro" id="IPR003808">
    <property type="entry name" value="Fe-S_metab-assoc_dom"/>
</dbReference>
<proteinExistence type="inferred from homology"/>
<dbReference type="EC" id="2.8.1.7" evidence="3"/>
<keyword evidence="4 9" id="KW-0808">Transferase</keyword>
<dbReference type="InterPro" id="IPR015421">
    <property type="entry name" value="PyrdxlP-dep_Trfase_major"/>
</dbReference>
<keyword evidence="10" id="KW-1185">Reference proteome</keyword>
<dbReference type="InterPro" id="IPR015424">
    <property type="entry name" value="PyrdxlP-dep_Trfase"/>
</dbReference>
<sequence>MLDIDRLRADFPILDERAHDQPLIYFDNAATTQKPRAVIEAQSQYYRHSNANVHRASHYLSSRATEAFEQARHNVARFIGAASPREIIWTRGATEAINLVAHSYGRSQLGSGDLILVSTLEHHANIVPWQLLAEQVGARIEAIPLLDDGSLDPIAYRQLLQQNPRLVALTHASNALGTLNPVAEMTRAAQGVGAKVLIDGAQSTPHLAIDVQALGCDFFVFSGHKVFGPTGIGALWARESLLEAMPPWQAGGEMIEHVSFASTRFAGLPFKFEAGTPNIAGVIGLNAAIGYLQQLDRQAIEAHEMQLLNRALALCSEIPGFRPVGQAAQRVSLMSFCIDGLHQQDIGLMLDQHGIAVRAGHHCAMPLMQRLGLPGTLRASFAFYNTLEEVERFAAVLGQIVREQTRRPPQHSAVSVADTACAAAPDSADLLLRLEACRGWQARYREIMLLGKNLPVMAQSLRTDANRLHGCESHVWLSVEYRDGRLWLQMDADARVIRGLIALLLAAFNGKTATQILRFDLQGLFQRLALMQHLSPSRGNGLAAIVEAIYQQARARQDEDPG</sequence>
<evidence type="ECO:0000259" key="8">
    <source>
        <dbReference type="Pfam" id="PF02657"/>
    </source>
</evidence>
<comment type="catalytic activity">
    <reaction evidence="6">
        <text>(sulfur carrier)-H + L-cysteine = (sulfur carrier)-SH + L-alanine</text>
        <dbReference type="Rhea" id="RHEA:43892"/>
        <dbReference type="Rhea" id="RHEA-COMP:14737"/>
        <dbReference type="Rhea" id="RHEA-COMP:14739"/>
        <dbReference type="ChEBI" id="CHEBI:29917"/>
        <dbReference type="ChEBI" id="CHEBI:35235"/>
        <dbReference type="ChEBI" id="CHEBI:57972"/>
        <dbReference type="ChEBI" id="CHEBI:64428"/>
        <dbReference type="EC" id="2.8.1.7"/>
    </reaction>
</comment>
<dbReference type="Gene3D" id="3.40.640.10">
    <property type="entry name" value="Type I PLP-dependent aspartate aminotransferase-like (Major domain)"/>
    <property type="match status" value="1"/>
</dbReference>
<dbReference type="NCBIfam" id="TIGR01979">
    <property type="entry name" value="sufS"/>
    <property type="match status" value="1"/>
</dbReference>
<evidence type="ECO:0000256" key="1">
    <source>
        <dbReference type="ARBA" id="ARBA00001933"/>
    </source>
</evidence>
<dbReference type="Gene3D" id="3.90.1010.10">
    <property type="match status" value="1"/>
</dbReference>
<protein>
    <recommendedName>
        <fullName evidence="3">cysteine desulfurase</fullName>
        <ecNumber evidence="3">2.8.1.7</ecNumber>
    </recommendedName>
</protein>
<dbReference type="InterPro" id="IPR010970">
    <property type="entry name" value="Cys_dSase_SufS"/>
</dbReference>
<dbReference type="GO" id="GO:0031071">
    <property type="term" value="F:cysteine desulfurase activity"/>
    <property type="evidence" value="ECO:0007669"/>
    <property type="project" value="UniProtKB-EC"/>
</dbReference>
<reference evidence="9" key="1">
    <citation type="submission" date="2021-04" db="EMBL/GenBank/DDBJ databases">
        <title>Oceanospirillales bacteria with DddD are important DMSP degraders in coastal seawater.</title>
        <authorList>
            <person name="Liu J."/>
        </authorList>
    </citation>
    <scope>NUCLEOTIDE SEQUENCE</scope>
    <source>
        <strain evidence="9">D13-1</strain>
    </source>
</reference>
<evidence type="ECO:0000256" key="3">
    <source>
        <dbReference type="ARBA" id="ARBA00012239"/>
    </source>
</evidence>
<accession>A0ABY5HPI5</accession>
<keyword evidence="5" id="KW-0663">Pyridoxal phosphate</keyword>
<dbReference type="Gene3D" id="3.90.1150.10">
    <property type="entry name" value="Aspartate Aminotransferase, domain 1"/>
    <property type="match status" value="1"/>
</dbReference>
<feature type="domain" description="Aminotransferase class V" evidence="7">
    <location>
        <begin position="24"/>
        <end position="393"/>
    </location>
</feature>
<dbReference type="PANTHER" id="PTHR43586:SF8">
    <property type="entry name" value="CYSTEINE DESULFURASE 1, CHLOROPLASTIC"/>
    <property type="match status" value="1"/>
</dbReference>
<dbReference type="SUPFAM" id="SSF82649">
    <property type="entry name" value="SufE/NifU"/>
    <property type="match status" value="1"/>
</dbReference>
<evidence type="ECO:0000313" key="10">
    <source>
        <dbReference type="Proteomes" id="UP001058461"/>
    </source>
</evidence>
<comment type="similarity">
    <text evidence="2">Belongs to the class-V pyridoxal-phosphate-dependent aminotransferase family. Csd subfamily.</text>
</comment>
<dbReference type="InterPro" id="IPR015422">
    <property type="entry name" value="PyrdxlP-dep_Trfase_small"/>
</dbReference>
<evidence type="ECO:0000313" key="9">
    <source>
        <dbReference type="EMBL" id="UTW14341.1"/>
    </source>
</evidence>
<name>A0ABY5HPI5_9GAMM</name>
<dbReference type="InterPro" id="IPR000192">
    <property type="entry name" value="Aminotrans_V_dom"/>
</dbReference>
<dbReference type="PROSITE" id="PS00595">
    <property type="entry name" value="AA_TRANSFER_CLASS_5"/>
    <property type="match status" value="1"/>
</dbReference>
<organism evidence="9 10">
    <name type="scientific">Marinobacterium rhizophilum</name>
    <dbReference type="NCBI Taxonomy" id="420402"/>
    <lineage>
        <taxon>Bacteria</taxon>
        <taxon>Pseudomonadati</taxon>
        <taxon>Pseudomonadota</taxon>
        <taxon>Gammaproteobacteria</taxon>
        <taxon>Oceanospirillales</taxon>
        <taxon>Oceanospirillaceae</taxon>
        <taxon>Marinobacterium</taxon>
    </lineage>
</organism>
<dbReference type="Proteomes" id="UP001058461">
    <property type="component" value="Chromosome"/>
</dbReference>
<gene>
    <name evidence="9" type="ORF">KDW95_06690</name>
</gene>
<evidence type="ECO:0000256" key="6">
    <source>
        <dbReference type="ARBA" id="ARBA00050776"/>
    </source>
</evidence>
<evidence type="ECO:0000259" key="7">
    <source>
        <dbReference type="Pfam" id="PF00266"/>
    </source>
</evidence>